<sequence>MNRKGNGRFFGRRRGDKSKGPQRQRIPFYRRNFDFAARPILFIFGLIRQIAFQLWLVLTLVVCKSRNLSREGTYRRIRADVTADAESAMTSPARAKSPSPAEPILTQQKHYHRKAFEYISKALKIDEEDAGKKDQAVEMYRKGIDALQKGIAVEVNYGHGESWDKARRLQEKMITNLVMARDRLEVLEKALLLCAQEPLMSDIAEGVDRNPNLRERRPASNDAQAPSGRAQKPPSTGEVNKRKAPEGSEAAAGQEAAKEALQEIVILPALRPELFTGLRAPARGLLLFGPPGNGKTMLAKAVANESNATFFNISASSLTSKWVSSGDDKVLIMGATNRPQELDNAVLRRFVKRVYVRMPNKDTRKGMLCHLLSKHGNPLSSQELDHIARLTEGYSGSDLNALAKDAALGPIRGN</sequence>
<dbReference type="Gene3D" id="1.20.58.80">
    <property type="entry name" value="Phosphotransferase system, lactose/cellobiose-type IIA subunit"/>
    <property type="match status" value="1"/>
</dbReference>
<dbReference type="Gene3D" id="3.40.50.300">
    <property type="entry name" value="P-loop containing nucleotide triphosphate hydrolases"/>
    <property type="match status" value="2"/>
</dbReference>
<dbReference type="AlphaFoldDB" id="K1PKI7"/>
<keyword evidence="3 8" id="KW-0547">Nucleotide-binding</keyword>
<dbReference type="SUPFAM" id="SSF116846">
    <property type="entry name" value="MIT domain"/>
    <property type="match status" value="1"/>
</dbReference>
<dbReference type="HOGENOM" id="CLU_664405_0_0_1"/>
<keyword evidence="2" id="KW-0493">Microtubule</keyword>
<feature type="domain" description="MIT" evidence="11">
    <location>
        <begin position="108"/>
        <end position="186"/>
    </location>
</feature>
<keyword evidence="6" id="KW-0206">Cytoskeleton</keyword>
<dbReference type="SMART" id="SM00745">
    <property type="entry name" value="MIT"/>
    <property type="match status" value="1"/>
</dbReference>
<evidence type="ECO:0000256" key="2">
    <source>
        <dbReference type="ARBA" id="ARBA00022701"/>
    </source>
</evidence>
<dbReference type="GO" id="GO:0005524">
    <property type="term" value="F:ATP binding"/>
    <property type="evidence" value="ECO:0007669"/>
    <property type="project" value="UniProtKB-KW"/>
</dbReference>
<evidence type="ECO:0000256" key="1">
    <source>
        <dbReference type="ARBA" id="ARBA00022490"/>
    </source>
</evidence>
<evidence type="ECO:0000256" key="5">
    <source>
        <dbReference type="ARBA" id="ARBA00023136"/>
    </source>
</evidence>
<keyword evidence="5 10" id="KW-0472">Membrane</keyword>
<dbReference type="PROSITE" id="PS00674">
    <property type="entry name" value="AAA"/>
    <property type="match status" value="1"/>
</dbReference>
<dbReference type="GO" id="GO:0016853">
    <property type="term" value="F:isomerase activity"/>
    <property type="evidence" value="ECO:0007669"/>
    <property type="project" value="UniProtKB-KW"/>
</dbReference>
<dbReference type="FunFam" id="1.20.58.80:FF:000006">
    <property type="entry name" value="Spastin"/>
    <property type="match status" value="1"/>
</dbReference>
<keyword evidence="4 8" id="KW-0067">ATP-binding</keyword>
<dbReference type="SUPFAM" id="SSF52540">
    <property type="entry name" value="P-loop containing nucleoside triphosphate hydrolases"/>
    <property type="match status" value="1"/>
</dbReference>
<dbReference type="PANTHER" id="PTHR23074:SF86">
    <property type="entry name" value="SPASTIN"/>
    <property type="match status" value="1"/>
</dbReference>
<dbReference type="EMBL" id="JH818712">
    <property type="protein sequence ID" value="EKC22163.1"/>
    <property type="molecule type" value="Genomic_DNA"/>
</dbReference>
<comment type="similarity">
    <text evidence="8">Belongs to the AAA ATPase family.</text>
</comment>
<feature type="transmembrane region" description="Helical" evidence="10">
    <location>
        <begin position="40"/>
        <end position="62"/>
    </location>
</feature>
<evidence type="ECO:0000256" key="8">
    <source>
        <dbReference type="RuleBase" id="RU003651"/>
    </source>
</evidence>
<dbReference type="GO" id="GO:0005874">
    <property type="term" value="C:microtubule"/>
    <property type="evidence" value="ECO:0007669"/>
    <property type="project" value="UniProtKB-KW"/>
</dbReference>
<feature type="region of interest" description="Disordered" evidence="9">
    <location>
        <begin position="1"/>
        <end position="23"/>
    </location>
</feature>
<dbReference type="Pfam" id="PF17862">
    <property type="entry name" value="AAA_lid_3"/>
    <property type="match status" value="1"/>
</dbReference>
<feature type="region of interest" description="Disordered" evidence="9">
    <location>
        <begin position="206"/>
        <end position="255"/>
    </location>
</feature>
<dbReference type="FunCoup" id="K1PKI7">
    <property type="interactions" value="1315"/>
</dbReference>
<dbReference type="InterPro" id="IPR003960">
    <property type="entry name" value="ATPase_AAA_CS"/>
</dbReference>
<keyword evidence="10" id="KW-1133">Transmembrane helix</keyword>
<feature type="compositionally biased region" description="Basic residues" evidence="9">
    <location>
        <begin position="1"/>
        <end position="22"/>
    </location>
</feature>
<dbReference type="InterPro" id="IPR027417">
    <property type="entry name" value="P-loop_NTPase"/>
</dbReference>
<dbReference type="PANTHER" id="PTHR23074">
    <property type="entry name" value="AAA DOMAIN-CONTAINING"/>
    <property type="match status" value="1"/>
</dbReference>
<protein>
    <submittedName>
        <fullName evidence="12">Spastin</fullName>
    </submittedName>
</protein>
<reference evidence="12" key="1">
    <citation type="journal article" date="2012" name="Nature">
        <title>The oyster genome reveals stress adaptation and complexity of shell formation.</title>
        <authorList>
            <person name="Zhang G."/>
            <person name="Fang X."/>
            <person name="Guo X."/>
            <person name="Li L."/>
            <person name="Luo R."/>
            <person name="Xu F."/>
            <person name="Yang P."/>
            <person name="Zhang L."/>
            <person name="Wang X."/>
            <person name="Qi H."/>
            <person name="Xiong Z."/>
            <person name="Que H."/>
            <person name="Xie Y."/>
            <person name="Holland P.W."/>
            <person name="Paps J."/>
            <person name="Zhu Y."/>
            <person name="Wu F."/>
            <person name="Chen Y."/>
            <person name="Wang J."/>
            <person name="Peng C."/>
            <person name="Meng J."/>
            <person name="Yang L."/>
            <person name="Liu J."/>
            <person name="Wen B."/>
            <person name="Zhang N."/>
            <person name="Huang Z."/>
            <person name="Zhu Q."/>
            <person name="Feng Y."/>
            <person name="Mount A."/>
            <person name="Hedgecock D."/>
            <person name="Xu Z."/>
            <person name="Liu Y."/>
            <person name="Domazet-Loso T."/>
            <person name="Du Y."/>
            <person name="Sun X."/>
            <person name="Zhang S."/>
            <person name="Liu B."/>
            <person name="Cheng P."/>
            <person name="Jiang X."/>
            <person name="Li J."/>
            <person name="Fan D."/>
            <person name="Wang W."/>
            <person name="Fu W."/>
            <person name="Wang T."/>
            <person name="Wang B."/>
            <person name="Zhang J."/>
            <person name="Peng Z."/>
            <person name="Li Y."/>
            <person name="Li N."/>
            <person name="Wang J."/>
            <person name="Chen M."/>
            <person name="He Y."/>
            <person name="Tan F."/>
            <person name="Song X."/>
            <person name="Zheng Q."/>
            <person name="Huang R."/>
            <person name="Yang H."/>
            <person name="Du X."/>
            <person name="Chen L."/>
            <person name="Yang M."/>
            <person name="Gaffney P.M."/>
            <person name="Wang S."/>
            <person name="Luo L."/>
            <person name="She Z."/>
            <person name="Ming Y."/>
            <person name="Huang W."/>
            <person name="Zhang S."/>
            <person name="Huang B."/>
            <person name="Zhang Y."/>
            <person name="Qu T."/>
            <person name="Ni P."/>
            <person name="Miao G."/>
            <person name="Wang J."/>
            <person name="Wang Q."/>
            <person name="Steinberg C.E."/>
            <person name="Wang H."/>
            <person name="Li N."/>
            <person name="Qian L."/>
            <person name="Zhang G."/>
            <person name="Li Y."/>
            <person name="Yang H."/>
            <person name="Liu X."/>
            <person name="Wang J."/>
            <person name="Yin Y."/>
            <person name="Wang J."/>
        </authorList>
    </citation>
    <scope>NUCLEOTIDE SEQUENCE [LARGE SCALE GENOMIC DNA]</scope>
    <source>
        <strain evidence="12">05x7-T-G4-1.051#20</strain>
    </source>
</reference>
<evidence type="ECO:0000259" key="11">
    <source>
        <dbReference type="SMART" id="SM00745"/>
    </source>
</evidence>
<dbReference type="CDD" id="cd02679">
    <property type="entry name" value="MIT_spastin"/>
    <property type="match status" value="1"/>
</dbReference>
<dbReference type="Pfam" id="PF00004">
    <property type="entry name" value="AAA"/>
    <property type="match status" value="1"/>
</dbReference>
<organism evidence="12">
    <name type="scientific">Magallana gigas</name>
    <name type="common">Pacific oyster</name>
    <name type="synonym">Crassostrea gigas</name>
    <dbReference type="NCBI Taxonomy" id="29159"/>
    <lineage>
        <taxon>Eukaryota</taxon>
        <taxon>Metazoa</taxon>
        <taxon>Spiralia</taxon>
        <taxon>Lophotrochozoa</taxon>
        <taxon>Mollusca</taxon>
        <taxon>Bivalvia</taxon>
        <taxon>Autobranchia</taxon>
        <taxon>Pteriomorphia</taxon>
        <taxon>Ostreida</taxon>
        <taxon>Ostreoidea</taxon>
        <taxon>Ostreidae</taxon>
        <taxon>Magallana</taxon>
    </lineage>
</organism>
<dbReference type="InterPro" id="IPR050304">
    <property type="entry name" value="MT-severing_AAA_ATPase"/>
</dbReference>
<evidence type="ECO:0000313" key="12">
    <source>
        <dbReference type="EMBL" id="EKC22163.1"/>
    </source>
</evidence>
<evidence type="ECO:0000256" key="9">
    <source>
        <dbReference type="SAM" id="MobiDB-lite"/>
    </source>
</evidence>
<proteinExistence type="inferred from homology"/>
<dbReference type="GO" id="GO:0016887">
    <property type="term" value="F:ATP hydrolysis activity"/>
    <property type="evidence" value="ECO:0007669"/>
    <property type="project" value="InterPro"/>
</dbReference>
<keyword evidence="7" id="KW-0413">Isomerase</keyword>
<dbReference type="InParanoid" id="K1PKI7"/>
<dbReference type="Gene3D" id="1.10.8.60">
    <property type="match status" value="1"/>
</dbReference>
<dbReference type="InterPro" id="IPR003959">
    <property type="entry name" value="ATPase_AAA_core"/>
</dbReference>
<dbReference type="GO" id="GO:0000226">
    <property type="term" value="P:microtubule cytoskeleton organization"/>
    <property type="evidence" value="ECO:0007669"/>
    <property type="project" value="UniProtKB-ARBA"/>
</dbReference>
<keyword evidence="1" id="KW-0963">Cytoplasm</keyword>
<evidence type="ECO:0000256" key="4">
    <source>
        <dbReference type="ARBA" id="ARBA00022840"/>
    </source>
</evidence>
<evidence type="ECO:0000256" key="6">
    <source>
        <dbReference type="ARBA" id="ARBA00023212"/>
    </source>
</evidence>
<feature type="compositionally biased region" description="Basic and acidic residues" evidence="9">
    <location>
        <begin position="206"/>
        <end position="219"/>
    </location>
</feature>
<gene>
    <name evidence="12" type="ORF">CGI_10002695</name>
</gene>
<evidence type="ECO:0000256" key="10">
    <source>
        <dbReference type="SAM" id="Phobius"/>
    </source>
</evidence>
<dbReference type="InterPro" id="IPR007330">
    <property type="entry name" value="MIT_dom"/>
</dbReference>
<dbReference type="InterPro" id="IPR036181">
    <property type="entry name" value="MIT_dom_sf"/>
</dbReference>
<evidence type="ECO:0000256" key="3">
    <source>
        <dbReference type="ARBA" id="ARBA00022741"/>
    </source>
</evidence>
<evidence type="ECO:0000256" key="7">
    <source>
        <dbReference type="ARBA" id="ARBA00023235"/>
    </source>
</evidence>
<dbReference type="InterPro" id="IPR041569">
    <property type="entry name" value="AAA_lid_3"/>
</dbReference>
<keyword evidence="10" id="KW-0812">Transmembrane</keyword>
<name>K1PKI7_MAGGI</name>
<accession>K1PKI7</accession>